<dbReference type="InterPro" id="IPR011009">
    <property type="entry name" value="Kinase-like_dom_sf"/>
</dbReference>
<dbReference type="SUPFAM" id="SSF56112">
    <property type="entry name" value="Protein kinase-like (PK-like)"/>
    <property type="match status" value="1"/>
</dbReference>
<accession>A0A7K3PHG4</accession>
<sequence>MDVPDSSSAVAARFTGRAATAERPLSGALTEVGLDDGRTVMVKLVDGPGAARAEAAGLRRLSDAGTVRVPVVHGADESRLVSDRVTQGPPSARAAVRFGREPAGLHAAGAPAFGAAPPGGPVEAYIGLAPMRNVPGDDWPGWYAAHRVLPFSTAHVSRRVMCPNGSYVSLGHFQVYARRHDGNEASPGRRGPHRGPAAAQGAADP</sequence>
<reference evidence="2 3" key="1">
    <citation type="submission" date="2020-01" db="EMBL/GenBank/DDBJ databases">
        <title>Insect and environment-associated Actinomycetes.</title>
        <authorList>
            <person name="Currrie C."/>
            <person name="Chevrette M."/>
            <person name="Carlson C."/>
            <person name="Stubbendieck R."/>
            <person name="Wendt-Pienkowski E."/>
        </authorList>
    </citation>
    <scope>NUCLEOTIDE SEQUENCE [LARGE SCALE GENOMIC DNA]</scope>
    <source>
        <strain evidence="2 3">SID14163</strain>
    </source>
</reference>
<protein>
    <recommendedName>
        <fullName evidence="4">Fructosamine kinase</fullName>
    </recommendedName>
</protein>
<dbReference type="Proteomes" id="UP000470446">
    <property type="component" value="Unassembled WGS sequence"/>
</dbReference>
<dbReference type="EMBL" id="JAAGMA010000281">
    <property type="protein sequence ID" value="NEB09400.1"/>
    <property type="molecule type" value="Genomic_DNA"/>
</dbReference>
<evidence type="ECO:0008006" key="4">
    <source>
        <dbReference type="Google" id="ProtNLM"/>
    </source>
</evidence>
<proteinExistence type="predicted"/>
<evidence type="ECO:0000313" key="2">
    <source>
        <dbReference type="EMBL" id="NEB09400.1"/>
    </source>
</evidence>
<dbReference type="Pfam" id="PF03881">
    <property type="entry name" value="Fructosamin_kin"/>
    <property type="match status" value="1"/>
</dbReference>
<dbReference type="Gene3D" id="3.90.1200.10">
    <property type="match status" value="1"/>
</dbReference>
<comment type="caution">
    <text evidence="2">The sequence shown here is derived from an EMBL/GenBank/DDBJ whole genome shotgun (WGS) entry which is preliminary data.</text>
</comment>
<gene>
    <name evidence="2" type="ORF">G3I32_11050</name>
</gene>
<organism evidence="2 3">
    <name type="scientific">Streptomyces coelicoflavus</name>
    <dbReference type="NCBI Taxonomy" id="285562"/>
    <lineage>
        <taxon>Bacteria</taxon>
        <taxon>Bacillati</taxon>
        <taxon>Actinomycetota</taxon>
        <taxon>Actinomycetes</taxon>
        <taxon>Kitasatosporales</taxon>
        <taxon>Streptomycetaceae</taxon>
        <taxon>Streptomyces</taxon>
    </lineage>
</organism>
<evidence type="ECO:0000313" key="3">
    <source>
        <dbReference type="Proteomes" id="UP000470446"/>
    </source>
</evidence>
<evidence type="ECO:0000256" key="1">
    <source>
        <dbReference type="SAM" id="MobiDB-lite"/>
    </source>
</evidence>
<dbReference type="AlphaFoldDB" id="A0A7K3PHG4"/>
<dbReference type="Gene3D" id="3.30.200.20">
    <property type="entry name" value="Phosphorylase Kinase, domain 1"/>
    <property type="match status" value="1"/>
</dbReference>
<name>A0A7K3PHG4_9ACTN</name>
<feature type="region of interest" description="Disordered" evidence="1">
    <location>
        <begin position="181"/>
        <end position="205"/>
    </location>
</feature>
<dbReference type="InterPro" id="IPR016477">
    <property type="entry name" value="Fructo-/Ketosamine-3-kinase"/>
</dbReference>